<sequence>MSAGALALAIGGSTLVTAPAASAAVPVLDCDRGSGSGLVSGLASGVCDLVGEVTDAVDGLTGGALGPVTEPLDRTAETVLGGGDDSSTGTGTTGDLGKDTGKGEADKGGPAERETATPTPSAESSHGLLPKGLDEVCVPLVASPKCAEAEATSPPDKRPTPTPEPDRRRESRRTAAPLPIEPPRPPERGPRQVTAQDTEQTLTPDPLPIDLDEPRVDLLWPLTERLPVPMRVRPEELKPQRRSDTAGTALTAVLLLSAILAARIGYARRGRQEPSIPFEPVRSRSGRHRLA</sequence>
<gene>
    <name evidence="4" type="ORF">HNP84_005612</name>
</gene>
<keyword evidence="3" id="KW-0732">Signal</keyword>
<feature type="chain" id="PRO_5032357851" evidence="3">
    <location>
        <begin position="24"/>
        <end position="291"/>
    </location>
</feature>
<evidence type="ECO:0000256" key="3">
    <source>
        <dbReference type="SAM" id="SignalP"/>
    </source>
</evidence>
<keyword evidence="2" id="KW-1133">Transmembrane helix</keyword>
<dbReference type="RefSeq" id="WP_185052788.1">
    <property type="nucleotide sequence ID" value="NZ_BAABIX010000024.1"/>
</dbReference>
<feature type="region of interest" description="Disordered" evidence="1">
    <location>
        <begin position="146"/>
        <end position="210"/>
    </location>
</feature>
<evidence type="ECO:0000256" key="1">
    <source>
        <dbReference type="SAM" id="MobiDB-lite"/>
    </source>
</evidence>
<organism evidence="4 5">
    <name type="scientific">Thermocatellispora tengchongensis</name>
    <dbReference type="NCBI Taxonomy" id="1073253"/>
    <lineage>
        <taxon>Bacteria</taxon>
        <taxon>Bacillati</taxon>
        <taxon>Actinomycetota</taxon>
        <taxon>Actinomycetes</taxon>
        <taxon>Streptosporangiales</taxon>
        <taxon>Streptosporangiaceae</taxon>
        <taxon>Thermocatellispora</taxon>
    </lineage>
</organism>
<dbReference type="Proteomes" id="UP000578449">
    <property type="component" value="Unassembled WGS sequence"/>
</dbReference>
<keyword evidence="2" id="KW-0812">Transmembrane</keyword>
<evidence type="ECO:0000256" key="2">
    <source>
        <dbReference type="SAM" id="Phobius"/>
    </source>
</evidence>
<keyword evidence="2" id="KW-0472">Membrane</keyword>
<dbReference type="EMBL" id="JACHGN010000012">
    <property type="protein sequence ID" value="MBB5135868.1"/>
    <property type="molecule type" value="Genomic_DNA"/>
</dbReference>
<feature type="region of interest" description="Disordered" evidence="1">
    <location>
        <begin position="270"/>
        <end position="291"/>
    </location>
</feature>
<feature type="compositionally biased region" description="Basic and acidic residues" evidence="1">
    <location>
        <begin position="155"/>
        <end position="173"/>
    </location>
</feature>
<feature type="signal peptide" evidence="3">
    <location>
        <begin position="1"/>
        <end position="23"/>
    </location>
</feature>
<accession>A0A840P874</accession>
<feature type="compositionally biased region" description="Basic and acidic residues" evidence="1">
    <location>
        <begin position="96"/>
        <end position="115"/>
    </location>
</feature>
<keyword evidence="5" id="KW-1185">Reference proteome</keyword>
<feature type="transmembrane region" description="Helical" evidence="2">
    <location>
        <begin position="246"/>
        <end position="266"/>
    </location>
</feature>
<dbReference type="AlphaFoldDB" id="A0A840P874"/>
<proteinExistence type="predicted"/>
<feature type="region of interest" description="Disordered" evidence="1">
    <location>
        <begin position="65"/>
        <end position="130"/>
    </location>
</feature>
<protein>
    <submittedName>
        <fullName evidence="4">Uncharacterized protein</fullName>
    </submittedName>
</protein>
<evidence type="ECO:0000313" key="4">
    <source>
        <dbReference type="EMBL" id="MBB5135868.1"/>
    </source>
</evidence>
<evidence type="ECO:0000313" key="5">
    <source>
        <dbReference type="Proteomes" id="UP000578449"/>
    </source>
</evidence>
<feature type="compositionally biased region" description="Low complexity" evidence="1">
    <location>
        <begin position="85"/>
        <end position="95"/>
    </location>
</feature>
<name>A0A840P874_9ACTN</name>
<reference evidence="4 5" key="1">
    <citation type="submission" date="2020-08" db="EMBL/GenBank/DDBJ databases">
        <title>Genomic Encyclopedia of Type Strains, Phase IV (KMG-IV): sequencing the most valuable type-strain genomes for metagenomic binning, comparative biology and taxonomic classification.</title>
        <authorList>
            <person name="Goeker M."/>
        </authorList>
    </citation>
    <scope>NUCLEOTIDE SEQUENCE [LARGE SCALE GENOMIC DNA]</scope>
    <source>
        <strain evidence="4 5">DSM 45615</strain>
    </source>
</reference>
<comment type="caution">
    <text evidence="4">The sequence shown here is derived from an EMBL/GenBank/DDBJ whole genome shotgun (WGS) entry which is preliminary data.</text>
</comment>
<feature type="compositionally biased region" description="Polar residues" evidence="1">
    <location>
        <begin position="193"/>
        <end position="203"/>
    </location>
</feature>